<dbReference type="InterPro" id="IPR022742">
    <property type="entry name" value="Hydrolase_4"/>
</dbReference>
<name>A0ABT6P5G9_9BACT</name>
<organism evidence="2 3">
    <name type="scientific">Polyangium sorediatum</name>
    <dbReference type="NCBI Taxonomy" id="889274"/>
    <lineage>
        <taxon>Bacteria</taxon>
        <taxon>Pseudomonadati</taxon>
        <taxon>Myxococcota</taxon>
        <taxon>Polyangia</taxon>
        <taxon>Polyangiales</taxon>
        <taxon>Polyangiaceae</taxon>
        <taxon>Polyangium</taxon>
    </lineage>
</organism>
<dbReference type="Gene3D" id="3.40.50.1820">
    <property type="entry name" value="alpha/beta hydrolase"/>
    <property type="match status" value="1"/>
</dbReference>
<keyword evidence="3" id="KW-1185">Reference proteome</keyword>
<comment type="caution">
    <text evidence="2">The sequence shown here is derived from an EMBL/GenBank/DDBJ whole genome shotgun (WGS) entry which is preliminary data.</text>
</comment>
<evidence type="ECO:0000313" key="2">
    <source>
        <dbReference type="EMBL" id="MDI1435803.1"/>
    </source>
</evidence>
<dbReference type="InterPro" id="IPR051044">
    <property type="entry name" value="MAG_DAG_Lipase"/>
</dbReference>
<evidence type="ECO:0000259" key="1">
    <source>
        <dbReference type="Pfam" id="PF12146"/>
    </source>
</evidence>
<proteinExistence type="predicted"/>
<accession>A0ABT6P5G9</accession>
<dbReference type="RefSeq" id="WP_136972441.1">
    <property type="nucleotide sequence ID" value="NZ_JARZHI010000066.1"/>
</dbReference>
<dbReference type="GO" id="GO:0016787">
    <property type="term" value="F:hydrolase activity"/>
    <property type="evidence" value="ECO:0007669"/>
    <property type="project" value="UniProtKB-KW"/>
</dbReference>
<dbReference type="EMBL" id="JARZHI010000066">
    <property type="protein sequence ID" value="MDI1435803.1"/>
    <property type="molecule type" value="Genomic_DNA"/>
</dbReference>
<dbReference type="Pfam" id="PF12146">
    <property type="entry name" value="Hydrolase_4"/>
    <property type="match status" value="1"/>
</dbReference>
<reference evidence="2 3" key="1">
    <citation type="submission" date="2023-04" db="EMBL/GenBank/DDBJ databases">
        <title>The genome sequence of Polyangium sorediatum DSM14670.</title>
        <authorList>
            <person name="Zhang X."/>
        </authorList>
    </citation>
    <scope>NUCLEOTIDE SEQUENCE [LARGE SCALE GENOMIC DNA]</scope>
    <source>
        <strain evidence="2 3">DSM 14670</strain>
    </source>
</reference>
<dbReference type="PANTHER" id="PTHR11614">
    <property type="entry name" value="PHOSPHOLIPASE-RELATED"/>
    <property type="match status" value="1"/>
</dbReference>
<dbReference type="Proteomes" id="UP001160301">
    <property type="component" value="Unassembled WGS sequence"/>
</dbReference>
<evidence type="ECO:0000313" key="3">
    <source>
        <dbReference type="Proteomes" id="UP001160301"/>
    </source>
</evidence>
<gene>
    <name evidence="2" type="ORF">QHF89_40235</name>
</gene>
<feature type="domain" description="Serine aminopeptidase S33" evidence="1">
    <location>
        <begin position="62"/>
        <end position="295"/>
    </location>
</feature>
<dbReference type="SUPFAM" id="SSF53474">
    <property type="entry name" value="alpha/beta-Hydrolases"/>
    <property type="match status" value="1"/>
</dbReference>
<protein>
    <submittedName>
        <fullName evidence="2">Alpha/beta hydrolase</fullName>
    </submittedName>
</protein>
<dbReference type="PROSITE" id="PS51257">
    <property type="entry name" value="PROKAR_LIPOPROTEIN"/>
    <property type="match status" value="1"/>
</dbReference>
<sequence>MKWTTVGCALVLLSGCGAFEMRAPRAFVPRTVEKDGVRVAESTFESADGWVHFERSWRPQGDARGMLIVVHGLKDHSARYADFAVGLAKRGFSVRSYDHRGHGRSDGKSQRVDDFDDFITDLDSFVQRSKQVEPKVPVFVLGHSMGGAIATGYALDHQKDIAGLLLSAPALAADASGAARFGAHVASTLFPGAGAAALPIDKFSRSPEVIAQAKNDPLVDLSDVPARTIAGLLDTMDRIAENRSKFVLPILGMHGKIDEITLPSGTKEFLGGVSSKDRTLWMCPKLVHDLLHEPEGAAMADGVARWLEAHTTENVDGAAAALPPPTPCDVVPF</sequence>
<keyword evidence="2" id="KW-0378">Hydrolase</keyword>
<dbReference type="InterPro" id="IPR029058">
    <property type="entry name" value="AB_hydrolase_fold"/>
</dbReference>